<evidence type="ECO:0000313" key="5">
    <source>
        <dbReference type="Proteomes" id="UP000220797"/>
    </source>
</evidence>
<feature type="region of interest" description="Disordered" evidence="1">
    <location>
        <begin position="245"/>
        <end position="293"/>
    </location>
</feature>
<dbReference type="EMBL" id="CVMV01000083">
    <property type="protein sequence ID" value="CRG96962.1"/>
    <property type="molecule type" value="Genomic_DNA"/>
</dbReference>
<accession>A0A1J1H0B2</accession>
<dbReference type="OMA" id="CYDYFFY"/>
<feature type="domain" description="F-box" evidence="3">
    <location>
        <begin position="6"/>
        <end position="53"/>
    </location>
</feature>
<dbReference type="VEuPathDB" id="PlasmoDB:PGAL8A_00454200"/>
<dbReference type="Proteomes" id="UP000220797">
    <property type="component" value="Unassembled WGS sequence"/>
</dbReference>
<dbReference type="PROSITE" id="PS50181">
    <property type="entry name" value="FBOX"/>
    <property type="match status" value="1"/>
</dbReference>
<dbReference type="AlphaFoldDB" id="A0A1J1H0B2"/>
<protein>
    <submittedName>
        <fullName evidence="4">CG2-related protein, putative</fullName>
    </submittedName>
</protein>
<evidence type="ECO:0000256" key="1">
    <source>
        <dbReference type="SAM" id="MobiDB-lite"/>
    </source>
</evidence>
<gene>
    <name evidence="4" type="ORF">PGAL8A_00454200</name>
</gene>
<proteinExistence type="predicted"/>
<dbReference type="OrthoDB" id="6093641at2759"/>
<keyword evidence="2" id="KW-0812">Transmembrane</keyword>
<keyword evidence="2" id="KW-1133">Transmembrane helix</keyword>
<feature type="transmembrane region" description="Helical" evidence="2">
    <location>
        <begin position="455"/>
        <end position="476"/>
    </location>
</feature>
<dbReference type="InterPro" id="IPR001810">
    <property type="entry name" value="F-box_dom"/>
</dbReference>
<comment type="caution">
    <text evidence="4">The sequence shown here is derived from an EMBL/GenBank/DDBJ whole genome shotgun (WGS) entry which is preliminary data.</text>
</comment>
<evidence type="ECO:0000256" key="2">
    <source>
        <dbReference type="SAM" id="Phobius"/>
    </source>
</evidence>
<evidence type="ECO:0000313" key="4">
    <source>
        <dbReference type="EMBL" id="CRG96962.1"/>
    </source>
</evidence>
<reference evidence="4" key="1">
    <citation type="submission" date="2015-04" db="EMBL/GenBank/DDBJ databases">
        <authorList>
            <consortium name="Pathogen Informatics"/>
        </authorList>
    </citation>
    <scope>NUCLEOTIDE SEQUENCE [LARGE SCALE GENOMIC DNA]</scope>
    <source>
        <strain evidence="4">8A</strain>
    </source>
</reference>
<evidence type="ECO:0000259" key="3">
    <source>
        <dbReference type="PROSITE" id="PS50181"/>
    </source>
</evidence>
<dbReference type="RefSeq" id="XP_028529765.1">
    <property type="nucleotide sequence ID" value="XM_028673297.1"/>
</dbReference>
<feature type="transmembrane region" description="Helical" evidence="2">
    <location>
        <begin position="662"/>
        <end position="683"/>
    </location>
</feature>
<feature type="transmembrane region" description="Helical" evidence="2">
    <location>
        <begin position="703"/>
        <end position="721"/>
    </location>
</feature>
<name>A0A1J1H0B2_PLAGA</name>
<keyword evidence="5" id="KW-1185">Reference proteome</keyword>
<feature type="compositionally biased region" description="Basic and acidic residues" evidence="1">
    <location>
        <begin position="245"/>
        <end position="275"/>
    </location>
</feature>
<dbReference type="GeneID" id="39733075"/>
<organism evidence="4 5">
    <name type="scientific">Plasmodium gallinaceum</name>
    <dbReference type="NCBI Taxonomy" id="5849"/>
    <lineage>
        <taxon>Eukaryota</taxon>
        <taxon>Sar</taxon>
        <taxon>Alveolata</taxon>
        <taxon>Apicomplexa</taxon>
        <taxon>Aconoidasida</taxon>
        <taxon>Haemosporida</taxon>
        <taxon>Plasmodiidae</taxon>
        <taxon>Plasmodium</taxon>
        <taxon>Plasmodium (Haemamoeba)</taxon>
    </lineage>
</organism>
<keyword evidence="2" id="KW-0472">Membrane</keyword>
<sequence>MTNENSLSLVNFSNDVFLNIIKYLTLNETLKLKIVSKNFYEYLKGEKAYYLNTSIYLNNYIKFVKFIKSNKFCNFFLSILKDEKNIYNNPHYVKKYLNFGINKKQLVENKKGFLKKITLKGEFLRNSNIYDISLLLFAHSNSLEELYIHGLNDINCPLFIYSSYSIIFDFFAKEILLNNLSLNYITKNDLKEIQNLILQKEERTQKNVSENDPFSYIDNEEDTSTEDVDIRKNLFMNDEIEKENEKENFEIKKGKDKGNKKNENEEEKKEGEEEKKKKKKNDNDNGNEENIKIYKTNKMKPFFPIKNGNFKIYKKKKKEYVDIISKINEKNIINDDNNDDNNNNNSDGSVKLSNYELNINDYLKKKEKKKMLNLINKDKLHILCEHLSIVYNCNKKCLEKIRNYKQKLHLNNYINSLQFLKILNFSGIQTYDFIEMFIPINTPSLKILNIYCYDYFFYFYHMLLSIFLYGIGTDIFTRYINQKKNKNNMDIHTREFIINNKKVYEAIKEIDMNLIENNYMSCNFQKKYEQEAINYYQSNIRNNEKKIFFTPTYKDKIYLNNFSNPVYYADGSYIKNDSDTEFIYNTTTNNDNNCTKRCIKRQLIENDKKKIKKLKRGGYIWLIENYKYKKNVSIEILYLFKNIIENEEKKGRRNIICLLNNLSLEHFSLFNYSLSSPFLWLLLLIKNQNLKTFCILDLCLSHLLSALTFLEAFLKQNLFNFQGMMRRRRKRIGSIYFKFNDEEEIKFVNQMYSKIINELNRSNFTPKKNKVLHIVIYVYNNKKGNKQFIKYIRKISRSLWRCNYLVFYSIQYYKYKYFNKYFDIDNLYRDYVINILLSNHKLNRSLNNQKLLSDQ</sequence>